<dbReference type="GO" id="GO:0032259">
    <property type="term" value="P:methylation"/>
    <property type="evidence" value="ECO:0007669"/>
    <property type="project" value="UniProtKB-KW"/>
</dbReference>
<keyword evidence="2" id="KW-1185">Reference proteome</keyword>
<comment type="caution">
    <text evidence="1">The sequence shown here is derived from an EMBL/GenBank/DDBJ whole genome shotgun (WGS) entry which is preliminary data.</text>
</comment>
<dbReference type="SUPFAM" id="SSF53335">
    <property type="entry name" value="S-adenosyl-L-methionine-dependent methyltransferases"/>
    <property type="match status" value="1"/>
</dbReference>
<dbReference type="GO" id="GO:0008168">
    <property type="term" value="F:methyltransferase activity"/>
    <property type="evidence" value="ECO:0007669"/>
    <property type="project" value="UniProtKB-KW"/>
</dbReference>
<evidence type="ECO:0000313" key="1">
    <source>
        <dbReference type="EMBL" id="MFC5643407.1"/>
    </source>
</evidence>
<sequence length="221" mass="22627">MSLHGTDAYGTSLGGLPPLVARAVRAAREDGFPNSCRPEQGRLLHTLAGGAGALRSRSAGARSTGSRSTGALGRIGESGTGYGVGLAWLAAGAPAGVELISVEREPARAAAAAALLADVPGARVLTADWTELYRHAPYDLLVLDGGGQAKGNGTADPERLLVPGGVLVVDDFTPSPGWPPTHDGRPDDARLHWLLHPALNAVEVPLAADLSAIVAVRKHQP</sequence>
<dbReference type="Pfam" id="PF13578">
    <property type="entry name" value="Methyltransf_24"/>
    <property type="match status" value="1"/>
</dbReference>
<evidence type="ECO:0000313" key="2">
    <source>
        <dbReference type="Proteomes" id="UP001596066"/>
    </source>
</evidence>
<gene>
    <name evidence="1" type="ORF">ACFPZF_18840</name>
</gene>
<dbReference type="EMBL" id="JBHSOC010000031">
    <property type="protein sequence ID" value="MFC5643407.1"/>
    <property type="molecule type" value="Genomic_DNA"/>
</dbReference>
<name>A0ABW0VCE3_9ACTN</name>
<dbReference type="PANTHER" id="PTHR43167:SF1">
    <property type="entry name" value="PUTATIVE (AFU_ORTHOLOGUE AFUA_6G01830)-RELATED"/>
    <property type="match status" value="1"/>
</dbReference>
<keyword evidence="1" id="KW-0808">Transferase</keyword>
<reference evidence="2" key="1">
    <citation type="journal article" date="2019" name="Int. J. Syst. Evol. Microbiol.">
        <title>The Global Catalogue of Microorganisms (GCM) 10K type strain sequencing project: providing services to taxonomists for standard genome sequencing and annotation.</title>
        <authorList>
            <consortium name="The Broad Institute Genomics Platform"/>
            <consortium name="The Broad Institute Genome Sequencing Center for Infectious Disease"/>
            <person name="Wu L."/>
            <person name="Ma J."/>
        </authorList>
    </citation>
    <scope>NUCLEOTIDE SEQUENCE [LARGE SCALE GENOMIC DNA]</scope>
    <source>
        <strain evidence="2">CGMCC 4.1622</strain>
    </source>
</reference>
<accession>A0ABW0VCE3</accession>
<dbReference type="PANTHER" id="PTHR43167">
    <property type="entry name" value="PUTATIVE (AFU_ORTHOLOGUE AFUA_6G01830)-RELATED"/>
    <property type="match status" value="1"/>
</dbReference>
<dbReference type="Proteomes" id="UP001596066">
    <property type="component" value="Unassembled WGS sequence"/>
</dbReference>
<dbReference type="RefSeq" id="WP_346140309.1">
    <property type="nucleotide sequence ID" value="NZ_BAAAUA010000001.1"/>
</dbReference>
<proteinExistence type="predicted"/>
<keyword evidence="1" id="KW-0489">Methyltransferase</keyword>
<dbReference type="EC" id="2.1.1.-" evidence="1"/>
<dbReference type="Gene3D" id="3.40.50.150">
    <property type="entry name" value="Vaccinia Virus protein VP39"/>
    <property type="match status" value="1"/>
</dbReference>
<organism evidence="1 2">
    <name type="scientific">Kitasatospora cinereorecta</name>
    <dbReference type="NCBI Taxonomy" id="285560"/>
    <lineage>
        <taxon>Bacteria</taxon>
        <taxon>Bacillati</taxon>
        <taxon>Actinomycetota</taxon>
        <taxon>Actinomycetes</taxon>
        <taxon>Kitasatosporales</taxon>
        <taxon>Streptomycetaceae</taxon>
        <taxon>Kitasatospora</taxon>
    </lineage>
</organism>
<protein>
    <submittedName>
        <fullName evidence="1">O-methyltransferase</fullName>
        <ecNumber evidence="1">2.1.1.-</ecNumber>
    </submittedName>
</protein>
<dbReference type="InterPro" id="IPR029063">
    <property type="entry name" value="SAM-dependent_MTases_sf"/>
</dbReference>